<keyword evidence="2" id="KW-1185">Reference proteome</keyword>
<dbReference type="EMBL" id="JAMXFA010000049">
    <property type="protein sequence ID" value="MCT7980984.1"/>
    <property type="molecule type" value="Genomic_DNA"/>
</dbReference>
<evidence type="ECO:0000313" key="2">
    <source>
        <dbReference type="Proteomes" id="UP001525961"/>
    </source>
</evidence>
<proteinExistence type="predicted"/>
<dbReference type="RefSeq" id="WP_261237223.1">
    <property type="nucleotide sequence ID" value="NZ_JAMXFA010000049.1"/>
</dbReference>
<evidence type="ECO:0000313" key="1">
    <source>
        <dbReference type="EMBL" id="MCT7980984.1"/>
    </source>
</evidence>
<accession>A0ABT2NGI3</accession>
<protein>
    <submittedName>
        <fullName evidence="1">Uncharacterized protein</fullName>
    </submittedName>
</protein>
<organism evidence="1 2">
    <name type="scientific">Laspinema olomoucense D3b</name>
    <dbReference type="NCBI Taxonomy" id="2953688"/>
    <lineage>
        <taxon>Bacteria</taxon>
        <taxon>Bacillati</taxon>
        <taxon>Cyanobacteriota</taxon>
        <taxon>Cyanophyceae</taxon>
        <taxon>Oscillatoriophycideae</taxon>
        <taxon>Oscillatoriales</taxon>
        <taxon>Laspinemataceae</taxon>
        <taxon>Laspinema</taxon>
        <taxon>Laspinema olomoucense</taxon>
    </lineage>
</organism>
<reference evidence="1 2" key="1">
    <citation type="journal article" date="2022" name="Front. Microbiol.">
        <title>High genomic differentiation and limited gene flow indicate recent cryptic speciation within the genus Laspinema (cyanobacteria).</title>
        <authorList>
            <person name="Stanojkovic A."/>
            <person name="Skoupy S."/>
            <person name="Skaloud P."/>
            <person name="Dvorak P."/>
        </authorList>
    </citation>
    <scope>NUCLEOTIDE SEQUENCE [LARGE SCALE GENOMIC DNA]</scope>
    <source>
        <strain evidence="1 2">D3b</strain>
    </source>
</reference>
<comment type="caution">
    <text evidence="1">The sequence shown here is derived from an EMBL/GenBank/DDBJ whole genome shotgun (WGS) entry which is preliminary data.</text>
</comment>
<gene>
    <name evidence="1" type="ORF">NG792_24980</name>
</gene>
<sequence>MRFNSLKSLGIFSSLGFLLVAGILSADAGDLGMKSLPPQQSVQISQNNLGPVSGQWRIAIEVTAHTNPEVSTQPNYWLLTSLEQNGIELSGQILDASQSACTDAEISGTVEGNQVNWIMHYTGSCCRGGMMKFEGVMVSPTTIEGTLVPVGSSPPNCTLWSANVVASYGNYYYK</sequence>
<dbReference type="Proteomes" id="UP001525961">
    <property type="component" value="Unassembled WGS sequence"/>
</dbReference>
<name>A0ABT2NGI3_9CYAN</name>